<reference evidence="1 2" key="1">
    <citation type="submission" date="2018-10" db="EMBL/GenBank/DDBJ databases">
        <title>Thermophilic Lithotrophy and Phototrophy in an Intertidal, Iron-rich, Geothermal Spring.</title>
        <authorList>
            <person name="Ward L.M."/>
            <person name="Idei A."/>
            <person name="Nakagawa M."/>
            <person name="Ueno Y."/>
            <person name="Fischer W."/>
            <person name="Mcglynn S.E."/>
        </authorList>
    </citation>
    <scope>NUCLEOTIDE SEQUENCE [LARGE SCALE GENOMIC DNA]</scope>
    <source>
        <strain evidence="1">J137</strain>
    </source>
</reference>
<dbReference type="Proteomes" id="UP000269410">
    <property type="component" value="Unassembled WGS sequence"/>
</dbReference>
<organism evidence="1 2">
    <name type="scientific">Candidatus Dojkabacteria bacterium</name>
    <dbReference type="NCBI Taxonomy" id="2099670"/>
    <lineage>
        <taxon>Bacteria</taxon>
        <taxon>Candidatus Dojkabacteria</taxon>
    </lineage>
</organism>
<sequence>MQKKDLVSKMNIFFDVIEEIKYSTIYFYNGSCVRMKIDENEEILRIYNAYHFKDHLKQCGFFFDSTDNAWTAHPVSLVFVDKAILKRLLLSTPKTDILEVFKFILSFSQKMHAKRSTSSNEHDNTQVLA</sequence>
<gene>
    <name evidence="1" type="ORF">D6810_01495</name>
</gene>
<evidence type="ECO:0000313" key="2">
    <source>
        <dbReference type="Proteomes" id="UP000269410"/>
    </source>
</evidence>
<name>A0A3M0YYT9_9BACT</name>
<comment type="caution">
    <text evidence="1">The sequence shown here is derived from an EMBL/GenBank/DDBJ whole genome shotgun (WGS) entry which is preliminary data.</text>
</comment>
<protein>
    <submittedName>
        <fullName evidence="1">Uncharacterized protein</fullName>
    </submittedName>
</protein>
<accession>A0A3M0YYT9</accession>
<dbReference type="AlphaFoldDB" id="A0A3M0YYT9"/>
<evidence type="ECO:0000313" key="1">
    <source>
        <dbReference type="EMBL" id="RMD77242.1"/>
    </source>
</evidence>
<dbReference type="EMBL" id="RFKV01000052">
    <property type="protein sequence ID" value="RMD77242.1"/>
    <property type="molecule type" value="Genomic_DNA"/>
</dbReference>
<proteinExistence type="predicted"/>